<organism evidence="1 2">
    <name type="scientific">Mycena rosella</name>
    <name type="common">Pink bonnet</name>
    <name type="synonym">Agaricus rosellus</name>
    <dbReference type="NCBI Taxonomy" id="1033263"/>
    <lineage>
        <taxon>Eukaryota</taxon>
        <taxon>Fungi</taxon>
        <taxon>Dikarya</taxon>
        <taxon>Basidiomycota</taxon>
        <taxon>Agaricomycotina</taxon>
        <taxon>Agaricomycetes</taxon>
        <taxon>Agaricomycetidae</taxon>
        <taxon>Agaricales</taxon>
        <taxon>Marasmiineae</taxon>
        <taxon>Mycenaceae</taxon>
        <taxon>Mycena</taxon>
    </lineage>
</organism>
<sequence>MLSSQWLHAFDDKDLEKIVTPPFVQHRLCAVLTSRHLPRADADLLAPRGQSKQSIRTVEVESAEPLPPYKRRQCHRLRHRTAHDILNDWPFSFASDTAYISDDVPYIPSAGKLGYAVRPLQAASRSLAAFSTLPLTPEFFFFHIAFSIATCCKVSRMRSTMYYRKLESVSISTTDQASRPGFSSYLSRYDRVLASANIKCATSYLGSIFTY</sequence>
<dbReference type="EMBL" id="JARKIE010000213">
    <property type="protein sequence ID" value="KAJ7665730.1"/>
    <property type="molecule type" value="Genomic_DNA"/>
</dbReference>
<accession>A0AAD7CW22</accession>
<keyword evidence="2" id="KW-1185">Reference proteome</keyword>
<name>A0AAD7CW22_MYCRO</name>
<evidence type="ECO:0000313" key="1">
    <source>
        <dbReference type="EMBL" id="KAJ7665730.1"/>
    </source>
</evidence>
<proteinExistence type="predicted"/>
<comment type="caution">
    <text evidence="1">The sequence shown here is derived from an EMBL/GenBank/DDBJ whole genome shotgun (WGS) entry which is preliminary data.</text>
</comment>
<dbReference type="Proteomes" id="UP001221757">
    <property type="component" value="Unassembled WGS sequence"/>
</dbReference>
<dbReference type="AlphaFoldDB" id="A0AAD7CW22"/>
<protein>
    <submittedName>
        <fullName evidence="1">Uncharacterized protein</fullName>
    </submittedName>
</protein>
<gene>
    <name evidence="1" type="ORF">B0H17DRAFT_1090395</name>
</gene>
<evidence type="ECO:0000313" key="2">
    <source>
        <dbReference type="Proteomes" id="UP001221757"/>
    </source>
</evidence>
<reference evidence="1" key="1">
    <citation type="submission" date="2023-03" db="EMBL/GenBank/DDBJ databases">
        <title>Massive genome expansion in bonnet fungi (Mycena s.s.) driven by repeated elements and novel gene families across ecological guilds.</title>
        <authorList>
            <consortium name="Lawrence Berkeley National Laboratory"/>
            <person name="Harder C.B."/>
            <person name="Miyauchi S."/>
            <person name="Viragh M."/>
            <person name="Kuo A."/>
            <person name="Thoen E."/>
            <person name="Andreopoulos B."/>
            <person name="Lu D."/>
            <person name="Skrede I."/>
            <person name="Drula E."/>
            <person name="Henrissat B."/>
            <person name="Morin E."/>
            <person name="Kohler A."/>
            <person name="Barry K."/>
            <person name="LaButti K."/>
            <person name="Morin E."/>
            <person name="Salamov A."/>
            <person name="Lipzen A."/>
            <person name="Mereny Z."/>
            <person name="Hegedus B."/>
            <person name="Baldrian P."/>
            <person name="Stursova M."/>
            <person name="Weitz H."/>
            <person name="Taylor A."/>
            <person name="Grigoriev I.V."/>
            <person name="Nagy L.G."/>
            <person name="Martin F."/>
            <person name="Kauserud H."/>
        </authorList>
    </citation>
    <scope>NUCLEOTIDE SEQUENCE</scope>
    <source>
        <strain evidence="1">CBHHK067</strain>
    </source>
</reference>